<dbReference type="PROSITE" id="PS00455">
    <property type="entry name" value="AMP_BINDING"/>
    <property type="match status" value="1"/>
</dbReference>
<evidence type="ECO:0000256" key="3">
    <source>
        <dbReference type="ARBA" id="ARBA00022741"/>
    </source>
</evidence>
<reference evidence="7 8" key="1">
    <citation type="submission" date="2021-08" db="EMBL/GenBank/DDBJ databases">
        <title>Draft Genome Sequence of Phanerochaete sordida strain YK-624.</title>
        <authorList>
            <person name="Mori T."/>
            <person name="Dohra H."/>
            <person name="Suzuki T."/>
            <person name="Kawagishi H."/>
            <person name="Hirai H."/>
        </authorList>
    </citation>
    <scope>NUCLEOTIDE SEQUENCE [LARGE SCALE GENOMIC DNA]</scope>
    <source>
        <strain evidence="7 8">YK-624</strain>
    </source>
</reference>
<dbReference type="InterPro" id="IPR020845">
    <property type="entry name" value="AMP-binding_CS"/>
</dbReference>
<organism evidence="7 8">
    <name type="scientific">Phanerochaete sordida</name>
    <dbReference type="NCBI Taxonomy" id="48140"/>
    <lineage>
        <taxon>Eukaryota</taxon>
        <taxon>Fungi</taxon>
        <taxon>Dikarya</taxon>
        <taxon>Basidiomycota</taxon>
        <taxon>Agaricomycotina</taxon>
        <taxon>Agaricomycetes</taxon>
        <taxon>Polyporales</taxon>
        <taxon>Phanerochaetaceae</taxon>
        <taxon>Phanerochaete</taxon>
    </lineage>
</organism>
<evidence type="ECO:0000256" key="1">
    <source>
        <dbReference type="ARBA" id="ARBA00006432"/>
    </source>
</evidence>
<evidence type="ECO:0000259" key="6">
    <source>
        <dbReference type="Pfam" id="PF16177"/>
    </source>
</evidence>
<evidence type="ECO:0000313" key="8">
    <source>
        <dbReference type="Proteomes" id="UP000703269"/>
    </source>
</evidence>
<dbReference type="NCBIfam" id="TIGR01217">
    <property type="entry name" value="ac_ac_CoA_syn"/>
    <property type="match status" value="1"/>
</dbReference>
<evidence type="ECO:0000256" key="4">
    <source>
        <dbReference type="ARBA" id="ARBA00022840"/>
    </source>
</evidence>
<dbReference type="EMBL" id="BPQB01000001">
    <property type="protein sequence ID" value="GJE84021.1"/>
    <property type="molecule type" value="Genomic_DNA"/>
</dbReference>
<evidence type="ECO:0000256" key="2">
    <source>
        <dbReference type="ARBA" id="ARBA00022598"/>
    </source>
</evidence>
<name>A0A9P3FWR3_9APHY</name>
<keyword evidence="4" id="KW-0067">ATP-binding</keyword>
<proteinExistence type="inferred from homology"/>
<keyword evidence="3" id="KW-0547">Nucleotide-binding</keyword>
<dbReference type="Proteomes" id="UP000703269">
    <property type="component" value="Unassembled WGS sequence"/>
</dbReference>
<dbReference type="PANTHER" id="PTHR42921:SF1">
    <property type="entry name" value="ACETOACETYL-COA SYNTHETASE"/>
    <property type="match status" value="1"/>
</dbReference>
<keyword evidence="2" id="KW-0436">Ligase</keyword>
<protein>
    <submittedName>
        <fullName evidence="7">Acetoacetyl-CoA synthetase</fullName>
    </submittedName>
</protein>
<dbReference type="SUPFAM" id="SSF56801">
    <property type="entry name" value="Acetyl-CoA synthetase-like"/>
    <property type="match status" value="1"/>
</dbReference>
<dbReference type="InterPro" id="IPR042099">
    <property type="entry name" value="ANL_N_sf"/>
</dbReference>
<feature type="domain" description="Acetyl-coenzyme A synthetase N-terminal" evidence="6">
    <location>
        <begin position="51"/>
        <end position="107"/>
    </location>
</feature>
<dbReference type="InterPro" id="IPR000873">
    <property type="entry name" value="AMP-dep_synth/lig_dom"/>
</dbReference>
<dbReference type="InterPro" id="IPR045851">
    <property type="entry name" value="AMP-bd_C_sf"/>
</dbReference>
<keyword evidence="8" id="KW-1185">Reference proteome</keyword>
<feature type="domain" description="AMP-dependent synthetase/ligase" evidence="5">
    <location>
        <begin position="114"/>
        <end position="503"/>
    </location>
</feature>
<dbReference type="Pfam" id="PF00501">
    <property type="entry name" value="AMP-binding"/>
    <property type="match status" value="1"/>
</dbReference>
<dbReference type="Pfam" id="PF16177">
    <property type="entry name" value="ACAS_N"/>
    <property type="match status" value="1"/>
</dbReference>
<dbReference type="GO" id="GO:0030729">
    <property type="term" value="F:acetoacetate-CoA ligase activity"/>
    <property type="evidence" value="ECO:0007669"/>
    <property type="project" value="InterPro"/>
</dbReference>
<accession>A0A9P3FWR3</accession>
<dbReference type="InterPro" id="IPR032387">
    <property type="entry name" value="ACAS_N"/>
</dbReference>
<dbReference type="GO" id="GO:0006629">
    <property type="term" value="P:lipid metabolic process"/>
    <property type="evidence" value="ECO:0007669"/>
    <property type="project" value="InterPro"/>
</dbReference>
<dbReference type="InterPro" id="IPR005914">
    <property type="entry name" value="Acac_CoA_synth"/>
</dbReference>
<dbReference type="PANTHER" id="PTHR42921">
    <property type="entry name" value="ACETOACETYL-COA SYNTHETASE"/>
    <property type="match status" value="1"/>
</dbReference>
<dbReference type="NCBIfam" id="NF002937">
    <property type="entry name" value="PRK03584.1"/>
    <property type="match status" value="1"/>
</dbReference>
<sequence length="720" mass="79151">MSTSQTTACCAGTSQEDAAKPLFSPSHVENTPTHRFKERVNAKYGLSLATYEDLFRWSTSDIDKFWSEVWDYTDVVGDKGAHVVDTSAAPPENPTWFAEARLNWAENMLRCRSPAKTALIEATEPHPADPKPALRRVSYAELYALVSDLVSALLAQGLKPGDRVASYSSNCIENTAACLAATAIGCIWVSAAADFGAEGVLERFEQVRPTLVFSVDAVVYNAKVHAHLPKLAELLRGLEERAALRPKVVVIRHPSQPAPRDAWDSHWTDFREFVKMGQAQALGRTPDGEIAWTRLPFDWPLWILFSSGTTGRPKPIVHRAGGMLLQAKKEFMICGDLREDDVFFYYTTTGWMMWNWLVHGLQAGCTLVLYDGSPLKDPAFLWNLVDELGITLFGTSAKYIDQLSKCYKTPRAHHSLRTLRHIYSTGSPLAAPLFDFVYEQISPNVLLGSITGGTDICSLFAGMNAALPVFRGELQCRMLGMAVETYTPAGTRCAAGEPGELVCVRPFPCQPVGFWPLPGYGSAQDMQAAQARYQQAYFAEFAGVWYHGDHVLLTPSRSGNGGGLIMLGRSDGVLNPGGVRFGSAELYDVLDLCFSPEATHHAHTIIDCLAVGQNIAGNTDERVLLFVKLLEGEALSEDLEKRIKHEIRTRRTARHVPAKVIQVKDIPYTINGKRVEVPVKKIINGAPISSVNPATLRNPECLTEYEALGGALRQEVAVTA</sequence>
<dbReference type="OrthoDB" id="10253869at2759"/>
<comment type="caution">
    <text evidence="7">The sequence shown here is derived from an EMBL/GenBank/DDBJ whole genome shotgun (WGS) entry which is preliminary data.</text>
</comment>
<dbReference type="AlphaFoldDB" id="A0A9P3FWR3"/>
<dbReference type="Gene3D" id="3.30.300.30">
    <property type="match status" value="1"/>
</dbReference>
<comment type="similarity">
    <text evidence="1">Belongs to the ATP-dependent AMP-binding enzyme family.</text>
</comment>
<dbReference type="GO" id="GO:0005524">
    <property type="term" value="F:ATP binding"/>
    <property type="evidence" value="ECO:0007669"/>
    <property type="project" value="UniProtKB-KW"/>
</dbReference>
<evidence type="ECO:0000313" key="7">
    <source>
        <dbReference type="EMBL" id="GJE84021.1"/>
    </source>
</evidence>
<gene>
    <name evidence="7" type="ORF">PsYK624_000950</name>
</gene>
<evidence type="ECO:0000259" key="5">
    <source>
        <dbReference type="Pfam" id="PF00501"/>
    </source>
</evidence>
<dbReference type="Gene3D" id="3.40.50.12780">
    <property type="entry name" value="N-terminal domain of ligase-like"/>
    <property type="match status" value="1"/>
</dbReference>